<dbReference type="Proteomes" id="UP000693946">
    <property type="component" value="Linkage Group LG8"/>
</dbReference>
<name>A0AAV6Q223_SOLSE</name>
<gene>
    <name evidence="1" type="ORF">JOB18_049390</name>
</gene>
<keyword evidence="2" id="KW-1185">Reference proteome</keyword>
<protein>
    <submittedName>
        <fullName evidence="1">Uncharacterized protein</fullName>
    </submittedName>
</protein>
<evidence type="ECO:0000313" key="2">
    <source>
        <dbReference type="Proteomes" id="UP000693946"/>
    </source>
</evidence>
<sequence length="99" mass="11635">MVEYLILIHPNSSHENEVMQFFRLHLTSKSEEEEDQIRQICRRSLLKVAARGGYTSHLTLTRSGARQERCRLQQNLMFLKMAIIRMPKLQQDSFESIAT</sequence>
<dbReference type="AlphaFoldDB" id="A0AAV6Q223"/>
<proteinExistence type="predicted"/>
<dbReference type="EMBL" id="JAGKHQ010000020">
    <property type="protein sequence ID" value="KAG7480360.1"/>
    <property type="molecule type" value="Genomic_DNA"/>
</dbReference>
<comment type="caution">
    <text evidence="1">The sequence shown here is derived from an EMBL/GenBank/DDBJ whole genome shotgun (WGS) entry which is preliminary data.</text>
</comment>
<reference evidence="1 2" key="1">
    <citation type="journal article" date="2021" name="Sci. Rep.">
        <title>Chromosome anchoring in Senegalese sole (Solea senegalensis) reveals sex-associated markers and genome rearrangements in flatfish.</title>
        <authorList>
            <person name="Guerrero-Cozar I."/>
            <person name="Gomez-Garrido J."/>
            <person name="Berbel C."/>
            <person name="Martinez-Blanch J.F."/>
            <person name="Alioto T."/>
            <person name="Claros M.G."/>
            <person name="Gagnaire P.A."/>
            <person name="Manchado M."/>
        </authorList>
    </citation>
    <scope>NUCLEOTIDE SEQUENCE [LARGE SCALE GENOMIC DNA]</scope>
    <source>
        <strain evidence="1">Sse05_10M</strain>
    </source>
</reference>
<accession>A0AAV6Q223</accession>
<organism evidence="1 2">
    <name type="scientific">Solea senegalensis</name>
    <name type="common">Senegalese sole</name>
    <dbReference type="NCBI Taxonomy" id="28829"/>
    <lineage>
        <taxon>Eukaryota</taxon>
        <taxon>Metazoa</taxon>
        <taxon>Chordata</taxon>
        <taxon>Craniata</taxon>
        <taxon>Vertebrata</taxon>
        <taxon>Euteleostomi</taxon>
        <taxon>Actinopterygii</taxon>
        <taxon>Neopterygii</taxon>
        <taxon>Teleostei</taxon>
        <taxon>Neoteleostei</taxon>
        <taxon>Acanthomorphata</taxon>
        <taxon>Carangaria</taxon>
        <taxon>Pleuronectiformes</taxon>
        <taxon>Pleuronectoidei</taxon>
        <taxon>Soleidae</taxon>
        <taxon>Solea</taxon>
    </lineage>
</organism>
<evidence type="ECO:0000313" key="1">
    <source>
        <dbReference type="EMBL" id="KAG7480360.1"/>
    </source>
</evidence>